<feature type="domain" description="Peptidoglycan binding-like" evidence="1">
    <location>
        <begin position="222"/>
        <end position="274"/>
    </location>
</feature>
<protein>
    <submittedName>
        <fullName evidence="3">Peptidoglycan L-alanyl-D-glutamate endopeptidase CwlK</fullName>
        <ecNumber evidence="3">3.4.-.-</ecNumber>
    </submittedName>
</protein>
<evidence type="ECO:0000259" key="1">
    <source>
        <dbReference type="Pfam" id="PF01471"/>
    </source>
</evidence>
<dbReference type="Gene3D" id="3.30.1380.10">
    <property type="match status" value="1"/>
</dbReference>
<dbReference type="InterPro" id="IPR036365">
    <property type="entry name" value="PGBD-like_sf"/>
</dbReference>
<dbReference type="Pfam" id="PF01471">
    <property type="entry name" value="PG_binding_1"/>
    <property type="match status" value="1"/>
</dbReference>
<proteinExistence type="predicted"/>
<dbReference type="Gene3D" id="1.10.101.10">
    <property type="entry name" value="PGBD-like superfamily/PGBD"/>
    <property type="match status" value="2"/>
</dbReference>
<dbReference type="InterPro" id="IPR039561">
    <property type="entry name" value="Peptidase_M15C"/>
</dbReference>
<dbReference type="EMBL" id="JACJHX010000005">
    <property type="protein sequence ID" value="MBA9026968.1"/>
    <property type="molecule type" value="Genomic_DNA"/>
</dbReference>
<sequence length="276" mass="31129">MTFIMTYDQRNLNNINKLAYNTKKAALQWYRYCCEQEIDLLIYETTRTLEEQARNYKSGASQTMRSYHLVGQALDFVPVKDRLAIWNGFDTPKIKNAIAKAKQLGFTWGGDWTTLVDKVHLQYEYNGYGTDPFGSVKETATAPRPIVSQTVLNIQKVVNSRYGTGLKVDGRYGPATNRALLKGYQIELNEQYKAGLMADGIWGPKTKAAVRVVKKGARGNITYILQATLYVRGFDSRGIDGIFGANTEMAVKSYQKSQNLNQDGVAGRDTWTKIFE</sequence>
<feature type="domain" description="Peptidase M15C" evidence="2">
    <location>
        <begin position="61"/>
        <end position="123"/>
    </location>
</feature>
<dbReference type="RefSeq" id="WP_182502631.1">
    <property type="nucleotide sequence ID" value="NZ_JACJHX010000005.1"/>
</dbReference>
<evidence type="ECO:0000313" key="3">
    <source>
        <dbReference type="EMBL" id="MBA9026968.1"/>
    </source>
</evidence>
<dbReference type="InterPro" id="IPR009045">
    <property type="entry name" value="Zn_M74/Hedgehog-like"/>
</dbReference>
<dbReference type="EC" id="3.4.-.-" evidence="3"/>
<reference evidence="3 4" key="1">
    <citation type="submission" date="2020-08" db="EMBL/GenBank/DDBJ databases">
        <title>Genomic Encyclopedia of Type Strains, Phase IV (KMG-IV): sequencing the most valuable type-strain genomes for metagenomic binning, comparative biology and taxonomic classification.</title>
        <authorList>
            <person name="Goeker M."/>
        </authorList>
    </citation>
    <scope>NUCLEOTIDE SEQUENCE [LARGE SCALE GENOMIC DNA]</scope>
    <source>
        <strain evidence="3 4">DSM 105481</strain>
    </source>
</reference>
<keyword evidence="3" id="KW-0378">Hydrolase</keyword>
<evidence type="ECO:0000259" key="2">
    <source>
        <dbReference type="Pfam" id="PF13539"/>
    </source>
</evidence>
<evidence type="ECO:0000313" key="4">
    <source>
        <dbReference type="Proteomes" id="UP000626697"/>
    </source>
</evidence>
<accession>A0ABR6CQQ6</accession>
<dbReference type="InterPro" id="IPR036366">
    <property type="entry name" value="PGBDSf"/>
</dbReference>
<dbReference type="InterPro" id="IPR002477">
    <property type="entry name" value="Peptidoglycan-bd-like"/>
</dbReference>
<gene>
    <name evidence="3" type="ORF">HNP81_002253</name>
</gene>
<dbReference type="Proteomes" id="UP000626697">
    <property type="component" value="Unassembled WGS sequence"/>
</dbReference>
<keyword evidence="4" id="KW-1185">Reference proteome</keyword>
<organism evidence="3 4">
    <name type="scientific">Peribacillus huizhouensis</name>
    <dbReference type="NCBI Taxonomy" id="1501239"/>
    <lineage>
        <taxon>Bacteria</taxon>
        <taxon>Bacillati</taxon>
        <taxon>Bacillota</taxon>
        <taxon>Bacilli</taxon>
        <taxon>Bacillales</taxon>
        <taxon>Bacillaceae</taxon>
        <taxon>Peribacillus</taxon>
    </lineage>
</organism>
<dbReference type="SUPFAM" id="SSF47090">
    <property type="entry name" value="PGBD-like"/>
    <property type="match status" value="2"/>
</dbReference>
<comment type="caution">
    <text evidence="3">The sequence shown here is derived from an EMBL/GenBank/DDBJ whole genome shotgun (WGS) entry which is preliminary data.</text>
</comment>
<dbReference type="CDD" id="cd14845">
    <property type="entry name" value="L-Ala-D-Glu_peptidase_like"/>
    <property type="match status" value="1"/>
</dbReference>
<dbReference type="SUPFAM" id="SSF55166">
    <property type="entry name" value="Hedgehog/DD-peptidase"/>
    <property type="match status" value="1"/>
</dbReference>
<name>A0ABR6CQQ6_9BACI</name>
<dbReference type="Pfam" id="PF13539">
    <property type="entry name" value="Peptidase_M15_4"/>
    <property type="match status" value="1"/>
</dbReference>
<dbReference type="GO" id="GO:0016787">
    <property type="term" value="F:hydrolase activity"/>
    <property type="evidence" value="ECO:0007669"/>
    <property type="project" value="UniProtKB-KW"/>
</dbReference>